<sequence>KTDSDEWSDGERIGTDQGGLGRKERRDDKGTPTKVKRIGNEVPKSDSKQGPKKFQSSWINEERFKHWLQPVDNNPLKARCKHCNAVFNAGKSELEKHMNTLKHSFGERTKEEILDDKVKKAEIGVAVFMAEHNVALYTSDHVVDMLKARITDSDIVKKMKLDHTKCTAIVKNVLGKTEKEKLVNTLKTEKYSVLVDESTDVAGKKNMVVLTNVPLLKIIELGAADCSAEKMFQKFEEELAKLQVPIINIIGLASDHATVMIGEHNSFASRLKARCPWLVLMDCVCHSSHIAAKNACKKLPSNAVIFVRRVATYVSGSPKRSAIFEEFQEFYNTEQRKLLKVSGTRWLVLHPCVARILENWIPLEQYFQSVVLEDPRKKDQEALSLLQEFRNPFTKAYMFFLKYALRNTSIR</sequence>
<organism evidence="2 3">
    <name type="scientific">Frankliniella fusca</name>
    <dbReference type="NCBI Taxonomy" id="407009"/>
    <lineage>
        <taxon>Eukaryota</taxon>
        <taxon>Metazoa</taxon>
        <taxon>Ecdysozoa</taxon>
        <taxon>Arthropoda</taxon>
        <taxon>Hexapoda</taxon>
        <taxon>Insecta</taxon>
        <taxon>Pterygota</taxon>
        <taxon>Neoptera</taxon>
        <taxon>Paraneoptera</taxon>
        <taxon>Thysanoptera</taxon>
        <taxon>Terebrantia</taxon>
        <taxon>Thripoidea</taxon>
        <taxon>Thripidae</taxon>
        <taxon>Frankliniella</taxon>
    </lineage>
</organism>
<feature type="compositionally biased region" description="Basic and acidic residues" evidence="1">
    <location>
        <begin position="1"/>
        <end position="14"/>
    </location>
</feature>
<dbReference type="InterPro" id="IPR012337">
    <property type="entry name" value="RNaseH-like_sf"/>
</dbReference>
<keyword evidence="3" id="KW-1185">Reference proteome</keyword>
<dbReference type="AlphaFoldDB" id="A0AAE1HML0"/>
<accession>A0AAE1HML0</accession>
<dbReference type="PANTHER" id="PTHR37162">
    <property type="entry name" value="HAT FAMILY DIMERISATION DOMAINCONTAINING PROTEIN-RELATED"/>
    <property type="match status" value="1"/>
</dbReference>
<dbReference type="SUPFAM" id="SSF53098">
    <property type="entry name" value="Ribonuclease H-like"/>
    <property type="match status" value="1"/>
</dbReference>
<dbReference type="Proteomes" id="UP001219518">
    <property type="component" value="Unassembled WGS sequence"/>
</dbReference>
<proteinExistence type="predicted"/>
<evidence type="ECO:0000313" key="2">
    <source>
        <dbReference type="EMBL" id="KAK3923983.1"/>
    </source>
</evidence>
<evidence type="ECO:0000256" key="1">
    <source>
        <dbReference type="SAM" id="MobiDB-lite"/>
    </source>
</evidence>
<reference evidence="2" key="2">
    <citation type="journal article" date="2023" name="BMC Genomics">
        <title>Pest status, molecular evolution, and epigenetic factors derived from the genome assembly of Frankliniella fusca, a thysanopteran phytovirus vector.</title>
        <authorList>
            <person name="Catto M.A."/>
            <person name="Labadie P.E."/>
            <person name="Jacobson A.L."/>
            <person name="Kennedy G.G."/>
            <person name="Srinivasan R."/>
            <person name="Hunt B.G."/>
        </authorList>
    </citation>
    <scope>NUCLEOTIDE SEQUENCE</scope>
    <source>
        <strain evidence="2">PL_HMW_Pooled</strain>
    </source>
</reference>
<reference evidence="2" key="1">
    <citation type="submission" date="2021-07" db="EMBL/GenBank/DDBJ databases">
        <authorList>
            <person name="Catto M.A."/>
            <person name="Jacobson A."/>
            <person name="Kennedy G."/>
            <person name="Labadie P."/>
            <person name="Hunt B.G."/>
            <person name="Srinivasan R."/>
        </authorList>
    </citation>
    <scope>NUCLEOTIDE SEQUENCE</scope>
    <source>
        <strain evidence="2">PL_HMW_Pooled</strain>
        <tissue evidence="2">Head</tissue>
    </source>
</reference>
<evidence type="ECO:0000313" key="3">
    <source>
        <dbReference type="Proteomes" id="UP001219518"/>
    </source>
</evidence>
<feature type="region of interest" description="Disordered" evidence="1">
    <location>
        <begin position="1"/>
        <end position="55"/>
    </location>
</feature>
<feature type="compositionally biased region" description="Basic and acidic residues" evidence="1">
    <location>
        <begin position="21"/>
        <end position="31"/>
    </location>
</feature>
<protein>
    <submittedName>
        <fullName evidence="2">Zinc finger protein 862</fullName>
    </submittedName>
</protein>
<dbReference type="EMBL" id="JAHWGI010001161">
    <property type="protein sequence ID" value="KAK3923983.1"/>
    <property type="molecule type" value="Genomic_DNA"/>
</dbReference>
<comment type="caution">
    <text evidence="2">The sequence shown here is derived from an EMBL/GenBank/DDBJ whole genome shotgun (WGS) entry which is preliminary data.</text>
</comment>
<gene>
    <name evidence="2" type="ORF">KUF71_002313</name>
</gene>
<dbReference type="PANTHER" id="PTHR37162:SF1">
    <property type="entry name" value="BED-TYPE DOMAIN-CONTAINING PROTEIN"/>
    <property type="match status" value="1"/>
</dbReference>
<name>A0AAE1HML0_9NEOP</name>
<feature type="non-terminal residue" evidence="2">
    <location>
        <position position="411"/>
    </location>
</feature>